<keyword evidence="3 8" id="KW-0678">Repressor</keyword>
<comment type="subcellular location">
    <subcellularLocation>
        <location evidence="1 8">Nucleus</location>
    </subcellularLocation>
</comment>
<dbReference type="InterPro" id="IPR003311">
    <property type="entry name" value="AUX_IAA"/>
</dbReference>
<keyword evidence="7 8" id="KW-0927">Auxin signaling pathway</keyword>
<evidence type="ECO:0000256" key="3">
    <source>
        <dbReference type="ARBA" id="ARBA00022491"/>
    </source>
</evidence>
<dbReference type="PANTHER" id="PTHR31734:SF198">
    <property type="entry name" value="AUXIN-RESPONSIVE PROTEIN"/>
    <property type="match status" value="1"/>
</dbReference>
<gene>
    <name evidence="10" type="ORF">F2Q69_00063833</name>
</gene>
<dbReference type="PROSITE" id="PS51745">
    <property type="entry name" value="PB1"/>
    <property type="match status" value="1"/>
</dbReference>
<evidence type="ECO:0000256" key="8">
    <source>
        <dbReference type="RuleBase" id="RU004549"/>
    </source>
</evidence>
<protein>
    <recommendedName>
        <fullName evidence="8">Auxin-responsive protein</fullName>
    </recommendedName>
</protein>
<dbReference type="InterPro" id="IPR053793">
    <property type="entry name" value="PB1-like"/>
</dbReference>
<evidence type="ECO:0000256" key="5">
    <source>
        <dbReference type="ARBA" id="ARBA00023163"/>
    </source>
</evidence>
<dbReference type="InterPro" id="IPR033389">
    <property type="entry name" value="AUX/IAA_dom"/>
</dbReference>
<dbReference type="Pfam" id="PF02309">
    <property type="entry name" value="AUX_IAA"/>
    <property type="match status" value="1"/>
</dbReference>
<evidence type="ECO:0000256" key="7">
    <source>
        <dbReference type="ARBA" id="ARBA00023294"/>
    </source>
</evidence>
<evidence type="ECO:0000256" key="1">
    <source>
        <dbReference type="ARBA" id="ARBA00004123"/>
    </source>
</evidence>
<dbReference type="Proteomes" id="UP000712600">
    <property type="component" value="Unassembled WGS sequence"/>
</dbReference>
<evidence type="ECO:0000313" key="10">
    <source>
        <dbReference type="EMBL" id="KAF3572172.1"/>
    </source>
</evidence>
<dbReference type="GO" id="GO:0006355">
    <property type="term" value="P:regulation of DNA-templated transcription"/>
    <property type="evidence" value="ECO:0007669"/>
    <property type="project" value="InterPro"/>
</dbReference>
<keyword evidence="6 8" id="KW-0539">Nucleus</keyword>
<organism evidence="10 11">
    <name type="scientific">Brassica cretica</name>
    <name type="common">Mustard</name>
    <dbReference type="NCBI Taxonomy" id="69181"/>
    <lineage>
        <taxon>Eukaryota</taxon>
        <taxon>Viridiplantae</taxon>
        <taxon>Streptophyta</taxon>
        <taxon>Embryophyta</taxon>
        <taxon>Tracheophyta</taxon>
        <taxon>Spermatophyta</taxon>
        <taxon>Magnoliopsida</taxon>
        <taxon>eudicotyledons</taxon>
        <taxon>Gunneridae</taxon>
        <taxon>Pentapetalae</taxon>
        <taxon>rosids</taxon>
        <taxon>malvids</taxon>
        <taxon>Brassicales</taxon>
        <taxon>Brassicaceae</taxon>
        <taxon>Brassiceae</taxon>
        <taxon>Brassica</taxon>
    </lineage>
</organism>
<evidence type="ECO:0000256" key="4">
    <source>
        <dbReference type="ARBA" id="ARBA00023015"/>
    </source>
</evidence>
<evidence type="ECO:0000256" key="2">
    <source>
        <dbReference type="ARBA" id="ARBA00006728"/>
    </source>
</evidence>
<evidence type="ECO:0000256" key="6">
    <source>
        <dbReference type="ARBA" id="ARBA00023242"/>
    </source>
</evidence>
<accession>A0A8S9RI67</accession>
<dbReference type="GO" id="GO:0005634">
    <property type="term" value="C:nucleus"/>
    <property type="evidence" value="ECO:0007669"/>
    <property type="project" value="UniProtKB-SubCell"/>
</dbReference>
<dbReference type="SUPFAM" id="SSF54277">
    <property type="entry name" value="CAD &amp; PB1 domains"/>
    <property type="match status" value="1"/>
</dbReference>
<dbReference type="EMBL" id="QGKX02000095">
    <property type="protein sequence ID" value="KAF3572172.1"/>
    <property type="molecule type" value="Genomic_DNA"/>
</dbReference>
<feature type="domain" description="PB1" evidence="9">
    <location>
        <begin position="71"/>
        <end position="144"/>
    </location>
</feature>
<comment type="subunit">
    <text evidence="8">Homodimers and heterodimers.</text>
</comment>
<comment type="caution">
    <text evidence="10">The sequence shown here is derived from an EMBL/GenBank/DDBJ whole genome shotgun (WGS) entry which is preliminary data.</text>
</comment>
<name>A0A8S9RI67_BRACR</name>
<proteinExistence type="inferred from homology"/>
<comment type="function">
    <text evidence="8">Aux/IAA proteins are short-lived transcriptional factors that function as repressors of early auxin response genes at low auxin concentrations.</text>
</comment>
<reference evidence="10" key="1">
    <citation type="submission" date="2019-12" db="EMBL/GenBank/DDBJ databases">
        <title>Genome sequencing and annotation of Brassica cretica.</title>
        <authorList>
            <person name="Studholme D.J."/>
            <person name="Sarris P."/>
        </authorList>
    </citation>
    <scope>NUCLEOTIDE SEQUENCE</scope>
    <source>
        <strain evidence="10">PFS-109/04</strain>
        <tissue evidence="10">Leaf</tissue>
    </source>
</reference>
<comment type="similarity">
    <text evidence="2 8">Belongs to the Aux/IAA family.</text>
</comment>
<evidence type="ECO:0000259" key="9">
    <source>
        <dbReference type="PROSITE" id="PS51745"/>
    </source>
</evidence>
<dbReference type="Gene3D" id="3.10.20.90">
    <property type="entry name" value="Phosphatidylinositol 3-kinase Catalytic Subunit, Chain A, domain 1"/>
    <property type="match status" value="1"/>
</dbReference>
<keyword evidence="4 8" id="KW-0805">Transcription regulation</keyword>
<dbReference type="GO" id="GO:0009734">
    <property type="term" value="P:auxin-activated signaling pathway"/>
    <property type="evidence" value="ECO:0007669"/>
    <property type="project" value="UniProtKB-UniRule"/>
</dbReference>
<dbReference type="PANTHER" id="PTHR31734">
    <property type="entry name" value="AUXIN-RESPONSIVE PROTEIN IAA17"/>
    <property type="match status" value="1"/>
</dbReference>
<dbReference type="AlphaFoldDB" id="A0A8S9RI67"/>
<evidence type="ECO:0000313" key="11">
    <source>
        <dbReference type="Proteomes" id="UP000712600"/>
    </source>
</evidence>
<keyword evidence="5 8" id="KW-0804">Transcription</keyword>
<sequence length="144" mass="16197">MDEFVNLKATELRLGLPGTDNVCEQRVSCNSNSNKRALQADAENSVFPFARAQIVGWPPTKKNESDGESQGIYVKVSMDGAPYLRKIDLSCYKGYSDLLKALELMFKFSVGEYSERDGYRGSDFVPTYEDNDGDWMLTGDVPWE</sequence>